<proteinExistence type="predicted"/>
<evidence type="ECO:0000313" key="2">
    <source>
        <dbReference type="EMBL" id="RHY30524.1"/>
    </source>
</evidence>
<dbReference type="SUPFAM" id="SSF53474">
    <property type="entry name" value="alpha/beta-Hydrolases"/>
    <property type="match status" value="1"/>
</dbReference>
<keyword evidence="3" id="KW-1185">Reference proteome</keyword>
<organism evidence="2 3">
    <name type="scientific">Aphanomyces invadans</name>
    <dbReference type="NCBI Taxonomy" id="157072"/>
    <lineage>
        <taxon>Eukaryota</taxon>
        <taxon>Sar</taxon>
        <taxon>Stramenopiles</taxon>
        <taxon>Oomycota</taxon>
        <taxon>Saprolegniomycetes</taxon>
        <taxon>Saprolegniales</taxon>
        <taxon>Verrucalvaceae</taxon>
        <taxon>Aphanomyces</taxon>
    </lineage>
</organism>
<gene>
    <name evidence="2" type="ORF">DYB32_004240</name>
</gene>
<evidence type="ECO:0000259" key="1">
    <source>
        <dbReference type="Pfam" id="PF12697"/>
    </source>
</evidence>
<sequence length="378" mass="41332">MWECGLAEDLESANHIAQCFYTDLSNCRWKVGHFEIPRFAMAPPSTRASLPRPALDAKKFNRRLTLQCGRQVSYAEVGDPRGFPVICLLGMRGHRFHSYLYSNLAHNHGIRLFCIDRPGYGLSDHVAASDIPHPIAFVYIIEQFVSKLHISRLGLMAQSAGSIYALALAAQESFVARLIQPVMLIAPWVGIQNPGTLPLLKLAAFCPTVLLSAGIKLMDVSNDLTSMSANPNYILAPLGARVSAHANDDYPHPSHNDNDTIPFHEFQHGIQSEPNNVLQDAMLCLGKCRAGFGFDLHQLHRTLIHVYHGDRDALVPLKAAEEFVSVLPNAQLHVVKQGTHAILFDDALMDSVFAALGAAAKAASGCQNPLSQSTTTSL</sequence>
<protein>
    <recommendedName>
        <fullName evidence="1">AB hydrolase-1 domain-containing protein</fullName>
    </recommendedName>
</protein>
<dbReference type="Pfam" id="PF12697">
    <property type="entry name" value="Abhydrolase_6"/>
    <property type="match status" value="1"/>
</dbReference>
<name>A0A418AY70_9STRA</name>
<feature type="domain" description="AB hydrolase-1" evidence="1">
    <location>
        <begin position="101"/>
        <end position="346"/>
    </location>
</feature>
<dbReference type="AlphaFoldDB" id="A0A418AY70"/>
<evidence type="ECO:0000313" key="3">
    <source>
        <dbReference type="Proteomes" id="UP000285060"/>
    </source>
</evidence>
<dbReference type="InterPro" id="IPR050471">
    <property type="entry name" value="AB_hydrolase"/>
</dbReference>
<dbReference type="VEuPathDB" id="FungiDB:H310_08620"/>
<comment type="caution">
    <text evidence="2">The sequence shown here is derived from an EMBL/GenBank/DDBJ whole genome shotgun (WGS) entry which is preliminary data.</text>
</comment>
<dbReference type="InterPro" id="IPR000073">
    <property type="entry name" value="AB_hydrolase_1"/>
</dbReference>
<dbReference type="Proteomes" id="UP000285060">
    <property type="component" value="Unassembled WGS sequence"/>
</dbReference>
<dbReference type="EMBL" id="QUSY01000306">
    <property type="protein sequence ID" value="RHY30524.1"/>
    <property type="molecule type" value="Genomic_DNA"/>
</dbReference>
<reference evidence="2 3" key="1">
    <citation type="submission" date="2018-08" db="EMBL/GenBank/DDBJ databases">
        <title>Aphanomyces genome sequencing and annotation.</title>
        <authorList>
            <person name="Minardi D."/>
            <person name="Oidtmann B."/>
            <person name="Van Der Giezen M."/>
            <person name="Studholme D.J."/>
        </authorList>
    </citation>
    <scope>NUCLEOTIDE SEQUENCE [LARGE SCALE GENOMIC DNA]</scope>
    <source>
        <strain evidence="2 3">NJM0002</strain>
    </source>
</reference>
<dbReference type="PANTHER" id="PTHR43433:SF10">
    <property type="entry name" value="AB HYDROLASE-1 DOMAIN-CONTAINING PROTEIN"/>
    <property type="match status" value="1"/>
</dbReference>
<dbReference type="Gene3D" id="3.40.50.1820">
    <property type="entry name" value="alpha/beta hydrolase"/>
    <property type="match status" value="1"/>
</dbReference>
<dbReference type="PANTHER" id="PTHR43433">
    <property type="entry name" value="HYDROLASE, ALPHA/BETA FOLD FAMILY PROTEIN"/>
    <property type="match status" value="1"/>
</dbReference>
<accession>A0A418AY70</accession>
<dbReference type="InterPro" id="IPR029058">
    <property type="entry name" value="AB_hydrolase_fold"/>
</dbReference>